<evidence type="ECO:0000256" key="2">
    <source>
        <dbReference type="ARBA" id="ARBA00022946"/>
    </source>
</evidence>
<dbReference type="InterPro" id="IPR017703">
    <property type="entry name" value="YgfZ/GCV_T_CS"/>
</dbReference>
<feature type="domain" description="CAF17 C-terminal" evidence="5">
    <location>
        <begin position="340"/>
        <end position="464"/>
    </location>
</feature>
<evidence type="ECO:0000256" key="3">
    <source>
        <dbReference type="ARBA" id="ARBA00023128"/>
    </source>
</evidence>
<proteinExistence type="inferred from homology"/>
<evidence type="ECO:0000256" key="1">
    <source>
        <dbReference type="ARBA" id="ARBA00004173"/>
    </source>
</evidence>
<dbReference type="OrthoDB" id="191995at2759"/>
<dbReference type="Gene3D" id="3.30.1360.120">
    <property type="entry name" value="Probable tRNA modification gtpase trme, domain 1"/>
    <property type="match status" value="1"/>
</dbReference>
<dbReference type="PANTHER" id="PTHR22602:SF0">
    <property type="entry name" value="TRANSFERASE CAF17, MITOCHONDRIAL-RELATED"/>
    <property type="match status" value="1"/>
</dbReference>
<name>A0A9W8B0R1_9FUNG</name>
<dbReference type="SUPFAM" id="SSF103025">
    <property type="entry name" value="Folate-binding domain"/>
    <property type="match status" value="1"/>
</dbReference>
<comment type="subcellular location">
    <subcellularLocation>
        <location evidence="1">Mitochondrion</location>
    </subcellularLocation>
</comment>
<dbReference type="InterPro" id="IPR057460">
    <property type="entry name" value="CAF17_C"/>
</dbReference>
<comment type="caution">
    <text evidence="6">The sequence shown here is derived from an EMBL/GenBank/DDBJ whole genome shotgun (WGS) entry which is preliminary data.</text>
</comment>
<dbReference type="Proteomes" id="UP001151582">
    <property type="component" value="Unassembled WGS sequence"/>
</dbReference>
<keyword evidence="7" id="KW-1185">Reference proteome</keyword>
<sequence length="473" mass="52681">MSLRLVGPRIRAVGDRSAVLVAFARFPRACYSALTSVTAKSSLATWAQPFTCQVPLRPVARDAPGRQFSSLGVRYEPIPLGPQMPNLESDQVTSLDHRKLIEVSGQDATDFLQGQITNHMPKLAVGGGGFYAAFLIPQGRVMFDVFVYPKNQGDRFPQPPTYLIECDARSASVLKKRLQARVLRAKVTVGWSQERYKVWCISGPTSRKLWCWKQQLTNPATTTNMVNQAVAQLPRGSLVFKGHDVGIWALDDRAPNMGLRVVMPERTQPRLPASFTTVPSSYYALRRLLRGVPEGPDDFEPRQALPLEFNMDYMQGIDFRKGCYTGQELTIRTYHRGVVRKRVVPVILVPDSTNPTGSVAALPRLDARQPESQALIYRFPVAADPKDILNTIYPMVNGVAPEAKPCPRPRPVAKYCSGLGNLGLALLRLDNIHDPETKLVVPTWASRNTMTLLRLVPFVPDWWPETPATPEQS</sequence>
<dbReference type="GO" id="GO:0016226">
    <property type="term" value="P:iron-sulfur cluster assembly"/>
    <property type="evidence" value="ECO:0007669"/>
    <property type="project" value="TreeGrafter"/>
</dbReference>
<keyword evidence="3" id="KW-0496">Mitochondrion</keyword>
<dbReference type="AlphaFoldDB" id="A0A9W8B0R1"/>
<evidence type="ECO:0000259" key="5">
    <source>
        <dbReference type="Pfam" id="PF25455"/>
    </source>
</evidence>
<evidence type="ECO:0000313" key="6">
    <source>
        <dbReference type="EMBL" id="KAJ1978898.1"/>
    </source>
</evidence>
<dbReference type="PANTHER" id="PTHR22602">
    <property type="entry name" value="TRANSFERASE CAF17, MITOCHONDRIAL-RELATED"/>
    <property type="match status" value="1"/>
</dbReference>
<dbReference type="GO" id="GO:0005759">
    <property type="term" value="C:mitochondrial matrix"/>
    <property type="evidence" value="ECO:0007669"/>
    <property type="project" value="TreeGrafter"/>
</dbReference>
<dbReference type="NCBIfam" id="TIGR03317">
    <property type="entry name" value="ygfZ_signature"/>
    <property type="match status" value="1"/>
</dbReference>
<dbReference type="InterPro" id="IPR027266">
    <property type="entry name" value="TrmE/GcvT-like"/>
</dbReference>
<gene>
    <name evidence="6" type="primary">CAF17</name>
    <name evidence="6" type="ORF">H4R34_003043</name>
</gene>
<organism evidence="6 7">
    <name type="scientific">Dimargaris verticillata</name>
    <dbReference type="NCBI Taxonomy" id="2761393"/>
    <lineage>
        <taxon>Eukaryota</taxon>
        <taxon>Fungi</taxon>
        <taxon>Fungi incertae sedis</taxon>
        <taxon>Zoopagomycota</taxon>
        <taxon>Kickxellomycotina</taxon>
        <taxon>Dimargaritomycetes</taxon>
        <taxon>Dimargaritales</taxon>
        <taxon>Dimargaritaceae</taxon>
        <taxon>Dimargaris</taxon>
    </lineage>
</organism>
<accession>A0A9W8B0R1</accession>
<dbReference type="Pfam" id="PF25455">
    <property type="entry name" value="Beta-barrel_CAF17_C"/>
    <property type="match status" value="1"/>
</dbReference>
<evidence type="ECO:0000313" key="7">
    <source>
        <dbReference type="Proteomes" id="UP001151582"/>
    </source>
</evidence>
<protein>
    <submittedName>
        <fullName evidence="6">Ccr4 associated factor</fullName>
    </submittedName>
</protein>
<dbReference type="InterPro" id="IPR045179">
    <property type="entry name" value="YgfZ/GcvT"/>
</dbReference>
<keyword evidence="2" id="KW-0809">Transit peptide</keyword>
<comment type="similarity">
    <text evidence="4">Belongs to the GcvT family. CAF17/IBA57 subfamily.</text>
</comment>
<dbReference type="EMBL" id="JANBQB010000250">
    <property type="protein sequence ID" value="KAJ1978898.1"/>
    <property type="molecule type" value="Genomic_DNA"/>
</dbReference>
<reference evidence="6" key="1">
    <citation type="submission" date="2022-07" db="EMBL/GenBank/DDBJ databases">
        <title>Phylogenomic reconstructions and comparative analyses of Kickxellomycotina fungi.</title>
        <authorList>
            <person name="Reynolds N.K."/>
            <person name="Stajich J.E."/>
            <person name="Barry K."/>
            <person name="Grigoriev I.V."/>
            <person name="Crous P."/>
            <person name="Smith M.E."/>
        </authorList>
    </citation>
    <scope>NUCLEOTIDE SEQUENCE</scope>
    <source>
        <strain evidence="6">RSA 567</strain>
    </source>
</reference>
<evidence type="ECO:0000256" key="4">
    <source>
        <dbReference type="ARBA" id="ARBA00093447"/>
    </source>
</evidence>